<evidence type="ECO:0000313" key="3">
    <source>
        <dbReference type="Proteomes" id="UP000546162"/>
    </source>
</evidence>
<dbReference type="InterPro" id="IPR016181">
    <property type="entry name" value="Acyl_CoA_acyltransferase"/>
</dbReference>
<keyword evidence="2" id="KW-0808">Transferase</keyword>
<feature type="domain" description="N-acetyltransferase" evidence="1">
    <location>
        <begin position="122"/>
        <end position="259"/>
    </location>
</feature>
<dbReference type="Pfam" id="PF00583">
    <property type="entry name" value="Acetyltransf_1"/>
    <property type="match status" value="1"/>
</dbReference>
<accession>A0A7W7H0D7</accession>
<evidence type="ECO:0000259" key="1">
    <source>
        <dbReference type="PROSITE" id="PS51186"/>
    </source>
</evidence>
<dbReference type="RefSeq" id="WP_185042078.1">
    <property type="nucleotide sequence ID" value="NZ_BAABFG010000005.1"/>
</dbReference>
<protein>
    <submittedName>
        <fullName evidence="2">GNAT superfamily N-acetyltransferase</fullName>
    </submittedName>
</protein>
<name>A0A7W7H0D7_9ACTN</name>
<dbReference type="PROSITE" id="PS51186">
    <property type="entry name" value="GNAT"/>
    <property type="match status" value="1"/>
</dbReference>
<reference evidence="2 3" key="1">
    <citation type="submission" date="2020-08" db="EMBL/GenBank/DDBJ databases">
        <title>Sequencing the genomes of 1000 actinobacteria strains.</title>
        <authorList>
            <person name="Klenk H.-P."/>
        </authorList>
    </citation>
    <scope>NUCLEOTIDE SEQUENCE [LARGE SCALE GENOMIC DNA]</scope>
    <source>
        <strain evidence="2 3">DSM 45809</strain>
    </source>
</reference>
<dbReference type="AlphaFoldDB" id="A0A7W7H0D7"/>
<comment type="caution">
    <text evidence="2">The sequence shown here is derived from an EMBL/GenBank/DDBJ whole genome shotgun (WGS) entry which is preliminary data.</text>
</comment>
<sequence length="259" mass="28950">MDSEKVLALFDQQMRREARPDGPSARIERDDRVVRHVGADGDWNAVLWSRLDEDTADAAIAEQVRYFGARGAEFEWKLYDYDRPADLGDRLLAAGFVPEEPETLVVAEVRDLDLAVTWPDGVRLEPVTDEAGVDLMVRAAEEAFGESRDWLRHQVLKKLAEDPEHIRVFVVMAGDRPVCSARMELNEGTAFASLWGGGTVHDWRGRGIYRALVAHRARIAAQLGYEYLQVDASDQSRPILQRLGFTALGVTTPYTKAAG</sequence>
<dbReference type="Gene3D" id="3.40.630.30">
    <property type="match status" value="1"/>
</dbReference>
<proteinExistence type="predicted"/>
<dbReference type="SUPFAM" id="SSF55729">
    <property type="entry name" value="Acyl-CoA N-acyltransferases (Nat)"/>
    <property type="match status" value="1"/>
</dbReference>
<dbReference type="EMBL" id="JACHNB010000001">
    <property type="protein sequence ID" value="MBB4741623.1"/>
    <property type="molecule type" value="Genomic_DNA"/>
</dbReference>
<dbReference type="CDD" id="cd04301">
    <property type="entry name" value="NAT_SF"/>
    <property type="match status" value="1"/>
</dbReference>
<keyword evidence="3" id="KW-1185">Reference proteome</keyword>
<organism evidence="2 3">
    <name type="scientific">Actinoplanes octamycinicus</name>
    <dbReference type="NCBI Taxonomy" id="135948"/>
    <lineage>
        <taxon>Bacteria</taxon>
        <taxon>Bacillati</taxon>
        <taxon>Actinomycetota</taxon>
        <taxon>Actinomycetes</taxon>
        <taxon>Micromonosporales</taxon>
        <taxon>Micromonosporaceae</taxon>
        <taxon>Actinoplanes</taxon>
    </lineage>
</organism>
<gene>
    <name evidence="2" type="ORF">BJY16_005082</name>
</gene>
<dbReference type="Proteomes" id="UP000546162">
    <property type="component" value="Unassembled WGS sequence"/>
</dbReference>
<dbReference type="InterPro" id="IPR000182">
    <property type="entry name" value="GNAT_dom"/>
</dbReference>
<dbReference type="GO" id="GO:0016747">
    <property type="term" value="F:acyltransferase activity, transferring groups other than amino-acyl groups"/>
    <property type="evidence" value="ECO:0007669"/>
    <property type="project" value="InterPro"/>
</dbReference>
<evidence type="ECO:0000313" key="2">
    <source>
        <dbReference type="EMBL" id="MBB4741623.1"/>
    </source>
</evidence>